<proteinExistence type="inferred from homology"/>
<dbReference type="PROSITE" id="PS50885">
    <property type="entry name" value="HAMP"/>
    <property type="match status" value="1"/>
</dbReference>
<dbReference type="Pfam" id="PF00015">
    <property type="entry name" value="MCPsignal"/>
    <property type="match status" value="1"/>
</dbReference>
<dbReference type="CDD" id="cd00130">
    <property type="entry name" value="PAS"/>
    <property type="match status" value="1"/>
</dbReference>
<evidence type="ECO:0000259" key="8">
    <source>
        <dbReference type="PROSITE" id="PS50885"/>
    </source>
</evidence>
<accession>A0ABU5IF91</accession>
<feature type="domain" description="Methyl-accepting transducer" evidence="6">
    <location>
        <begin position="265"/>
        <end position="494"/>
    </location>
</feature>
<dbReference type="InterPro" id="IPR051310">
    <property type="entry name" value="MCP_chemotaxis"/>
</dbReference>
<dbReference type="SUPFAM" id="SSF58104">
    <property type="entry name" value="Methyl-accepting chemotaxis protein (MCP) signaling domain"/>
    <property type="match status" value="1"/>
</dbReference>
<dbReference type="InterPro" id="IPR003660">
    <property type="entry name" value="HAMP_dom"/>
</dbReference>
<evidence type="ECO:0000313" key="9">
    <source>
        <dbReference type="EMBL" id="MDZ5457190.1"/>
    </source>
</evidence>
<dbReference type="PROSITE" id="PS50112">
    <property type="entry name" value="PAS"/>
    <property type="match status" value="1"/>
</dbReference>
<feature type="transmembrane region" description="Helical" evidence="5">
    <location>
        <begin position="188"/>
        <end position="206"/>
    </location>
</feature>
<keyword evidence="5" id="KW-0472">Membrane</keyword>
<dbReference type="RefSeq" id="WP_322465567.1">
    <property type="nucleotide sequence ID" value="NZ_JAXOJX010000015.1"/>
</dbReference>
<sequence>MRNTGPVTGREYVLEDGVTLVSTTDLKSRITYCNPAFIQASGYSRDELLGQPHNMIRHPDVPQEAFRDLWATLQKGRPWSALVKNRRKNGDHYWVQANVTPVLENGVTVGYLSVRGKPSREAVAQAEALYASMRAHPRRYALRHGTLIERTPAGWVRQLLRLDLGSRIALVSAGCTLTSGALGAASHWAVGLAGALGIAGAAAWLLRRMAVKPLRHAVTATNRLAAGQLGGTLAAAGDDEVGQLMRGLTQLDINLQAIVGDVRREVDGIRTASREISAGNNHLGSRTESQATHLQQTAASIEQIAVTLRCSADHAATARGLAQQASDAARQGGDSMQHMVQRMGEIRDASHRIGEIIQVIDGISFQTNILALNAAVEAARAGEAGRGFAVVASEVRALAQKTSEAAREIKDLIANATERVEAGNALAEATGRTVYQSAQAVERVFSLITDMSRSAQEQAQGVELVNAAVNELDDVTQRNAEMVEELSSAATSLHRQAEMVADSVRIFRTGLTNAATFGQPPAQEPPAAPTRLQGRGQAQQRIAA</sequence>
<comment type="similarity">
    <text evidence="2">Belongs to the methyl-accepting chemotaxis (MCP) protein family.</text>
</comment>
<dbReference type="PRINTS" id="PR00260">
    <property type="entry name" value="CHEMTRNSDUCR"/>
</dbReference>
<dbReference type="InterPro" id="IPR035965">
    <property type="entry name" value="PAS-like_dom_sf"/>
</dbReference>
<keyword evidence="1" id="KW-0488">Methylation</keyword>
<comment type="caution">
    <text evidence="9">The sequence shown here is derived from an EMBL/GenBank/DDBJ whole genome shotgun (WGS) entry which is preliminary data.</text>
</comment>
<dbReference type="PROSITE" id="PS50111">
    <property type="entry name" value="CHEMOTAXIS_TRANSDUC_2"/>
    <property type="match status" value="1"/>
</dbReference>
<gene>
    <name evidence="9" type="ORF">SM757_11465</name>
</gene>
<organism evidence="9 10">
    <name type="scientific">Azohydromonas lata</name>
    <dbReference type="NCBI Taxonomy" id="45677"/>
    <lineage>
        <taxon>Bacteria</taxon>
        <taxon>Pseudomonadati</taxon>
        <taxon>Pseudomonadota</taxon>
        <taxon>Betaproteobacteria</taxon>
        <taxon>Burkholderiales</taxon>
        <taxon>Sphaerotilaceae</taxon>
        <taxon>Azohydromonas</taxon>
    </lineage>
</organism>
<evidence type="ECO:0000256" key="4">
    <source>
        <dbReference type="SAM" id="MobiDB-lite"/>
    </source>
</evidence>
<dbReference type="Gene3D" id="1.10.287.950">
    <property type="entry name" value="Methyl-accepting chemotaxis protein"/>
    <property type="match status" value="1"/>
</dbReference>
<dbReference type="Pfam" id="PF08447">
    <property type="entry name" value="PAS_3"/>
    <property type="match status" value="1"/>
</dbReference>
<dbReference type="EMBL" id="JAXOJX010000015">
    <property type="protein sequence ID" value="MDZ5457190.1"/>
    <property type="molecule type" value="Genomic_DNA"/>
</dbReference>
<dbReference type="NCBIfam" id="TIGR00229">
    <property type="entry name" value="sensory_box"/>
    <property type="match status" value="1"/>
</dbReference>
<dbReference type="Gene3D" id="3.30.450.20">
    <property type="entry name" value="PAS domain"/>
    <property type="match status" value="1"/>
</dbReference>
<dbReference type="InterPro" id="IPR004089">
    <property type="entry name" value="MCPsignal_dom"/>
</dbReference>
<evidence type="ECO:0000256" key="1">
    <source>
        <dbReference type="ARBA" id="ARBA00022481"/>
    </source>
</evidence>
<feature type="compositionally biased region" description="Low complexity" evidence="4">
    <location>
        <begin position="533"/>
        <end position="544"/>
    </location>
</feature>
<evidence type="ECO:0000259" key="6">
    <source>
        <dbReference type="PROSITE" id="PS50111"/>
    </source>
</evidence>
<dbReference type="InterPro" id="IPR004090">
    <property type="entry name" value="Chemotax_Me-accpt_rcpt"/>
</dbReference>
<dbReference type="PANTHER" id="PTHR43531:SF14">
    <property type="entry name" value="METHYL-ACCEPTING CHEMOTAXIS PROTEIN I-RELATED"/>
    <property type="match status" value="1"/>
</dbReference>
<dbReference type="SMART" id="SM00091">
    <property type="entry name" value="PAS"/>
    <property type="match status" value="1"/>
</dbReference>
<dbReference type="Proteomes" id="UP001293718">
    <property type="component" value="Unassembled WGS sequence"/>
</dbReference>
<dbReference type="InterPro" id="IPR000014">
    <property type="entry name" value="PAS"/>
</dbReference>
<dbReference type="PANTHER" id="PTHR43531">
    <property type="entry name" value="PROTEIN ICFG"/>
    <property type="match status" value="1"/>
</dbReference>
<dbReference type="SUPFAM" id="SSF55785">
    <property type="entry name" value="PYP-like sensor domain (PAS domain)"/>
    <property type="match status" value="1"/>
</dbReference>
<keyword evidence="5" id="KW-1133">Transmembrane helix</keyword>
<dbReference type="CDD" id="cd06225">
    <property type="entry name" value="HAMP"/>
    <property type="match status" value="1"/>
</dbReference>
<evidence type="ECO:0000256" key="3">
    <source>
        <dbReference type="PROSITE-ProRule" id="PRU00284"/>
    </source>
</evidence>
<keyword evidence="10" id="KW-1185">Reference proteome</keyword>
<reference evidence="9 10" key="1">
    <citation type="submission" date="2023-11" db="EMBL/GenBank/DDBJ databases">
        <title>Draft genome of Azohydromonas lata strain H1 (DSM1123), a polyhydroxyalkanoate producer.</title>
        <authorList>
            <person name="Traversa D."/>
            <person name="D'Addabbo P."/>
            <person name="Pazzani C."/>
            <person name="Manzari C."/>
            <person name="Chiara M."/>
            <person name="Scrascia M."/>
        </authorList>
    </citation>
    <scope>NUCLEOTIDE SEQUENCE [LARGE SCALE GENOMIC DNA]</scope>
    <source>
        <strain evidence="9 10">H1</strain>
    </source>
</reference>
<keyword evidence="3" id="KW-0807">Transducer</keyword>
<name>A0ABU5IF91_9BURK</name>
<protein>
    <submittedName>
        <fullName evidence="9">Methyl-accepting chemotaxis protein</fullName>
    </submittedName>
</protein>
<evidence type="ECO:0000256" key="5">
    <source>
        <dbReference type="SAM" id="Phobius"/>
    </source>
</evidence>
<evidence type="ECO:0000313" key="10">
    <source>
        <dbReference type="Proteomes" id="UP001293718"/>
    </source>
</evidence>
<evidence type="ECO:0000259" key="7">
    <source>
        <dbReference type="PROSITE" id="PS50112"/>
    </source>
</evidence>
<feature type="domain" description="PAS" evidence="7">
    <location>
        <begin position="13"/>
        <end position="76"/>
    </location>
</feature>
<evidence type="ECO:0000256" key="2">
    <source>
        <dbReference type="ARBA" id="ARBA00029447"/>
    </source>
</evidence>
<feature type="domain" description="HAMP" evidence="8">
    <location>
        <begin position="208"/>
        <end position="260"/>
    </location>
</feature>
<dbReference type="InterPro" id="IPR013655">
    <property type="entry name" value="PAS_fold_3"/>
</dbReference>
<dbReference type="CDD" id="cd11386">
    <property type="entry name" value="MCP_signal"/>
    <property type="match status" value="1"/>
</dbReference>
<keyword evidence="5" id="KW-0812">Transmembrane</keyword>
<dbReference type="Pfam" id="PF00672">
    <property type="entry name" value="HAMP"/>
    <property type="match status" value="1"/>
</dbReference>
<feature type="region of interest" description="Disordered" evidence="4">
    <location>
        <begin position="515"/>
        <end position="544"/>
    </location>
</feature>
<dbReference type="SMART" id="SM00304">
    <property type="entry name" value="HAMP"/>
    <property type="match status" value="1"/>
</dbReference>
<dbReference type="SMART" id="SM00283">
    <property type="entry name" value="MA"/>
    <property type="match status" value="1"/>
</dbReference>